<dbReference type="PANTHER" id="PTHR10302">
    <property type="entry name" value="SINGLE-STRANDED DNA-BINDING PROTEIN"/>
    <property type="match status" value="1"/>
</dbReference>
<comment type="caution">
    <text evidence="4">The sequence shown here is derived from an EMBL/GenBank/DDBJ whole genome shotgun (WGS) entry which is preliminary data.</text>
</comment>
<dbReference type="RefSeq" id="WP_154405554.1">
    <property type="nucleotide sequence ID" value="NZ_VUNR01000002.1"/>
</dbReference>
<dbReference type="SUPFAM" id="SSF50249">
    <property type="entry name" value="Nucleic acid-binding proteins"/>
    <property type="match status" value="1"/>
</dbReference>
<dbReference type="GO" id="GO:0003697">
    <property type="term" value="F:single-stranded DNA binding"/>
    <property type="evidence" value="ECO:0007669"/>
    <property type="project" value="InterPro"/>
</dbReference>
<dbReference type="Gene3D" id="2.40.50.140">
    <property type="entry name" value="Nucleic acid-binding proteins"/>
    <property type="match status" value="1"/>
</dbReference>
<proteinExistence type="predicted"/>
<dbReference type="AlphaFoldDB" id="A0A6I2U8K4"/>
<evidence type="ECO:0000256" key="2">
    <source>
        <dbReference type="PROSITE-ProRule" id="PRU00252"/>
    </source>
</evidence>
<dbReference type="EMBL" id="VUNR01000002">
    <property type="protein sequence ID" value="MSU07738.1"/>
    <property type="molecule type" value="Genomic_DNA"/>
</dbReference>
<dbReference type="GeneID" id="96777652"/>
<keyword evidence="1 2" id="KW-0238">DNA-binding</keyword>
<dbReference type="GO" id="GO:0009295">
    <property type="term" value="C:nucleoid"/>
    <property type="evidence" value="ECO:0007669"/>
    <property type="project" value="TreeGrafter"/>
</dbReference>
<dbReference type="CDD" id="cd04496">
    <property type="entry name" value="SSB_OBF"/>
    <property type="match status" value="1"/>
</dbReference>
<dbReference type="Pfam" id="PF00436">
    <property type="entry name" value="SSB"/>
    <property type="match status" value="1"/>
</dbReference>
<name>A0A6I2U8K4_9FIRM</name>
<protein>
    <recommendedName>
        <fullName evidence="3">Single-stranded DNA-binding protein</fullName>
    </recommendedName>
</protein>
<gene>
    <name evidence="4" type="ORF">FYJ84_01865</name>
</gene>
<evidence type="ECO:0000256" key="3">
    <source>
        <dbReference type="RuleBase" id="RU000524"/>
    </source>
</evidence>
<keyword evidence="5" id="KW-1185">Reference proteome</keyword>
<dbReference type="NCBIfam" id="TIGR00621">
    <property type="entry name" value="ssb"/>
    <property type="match status" value="1"/>
</dbReference>
<reference evidence="4 5" key="1">
    <citation type="submission" date="2019-08" db="EMBL/GenBank/DDBJ databases">
        <title>In-depth cultivation of the pig gut microbiome towards novel bacterial diversity and tailored functional studies.</title>
        <authorList>
            <person name="Wylensek D."/>
            <person name="Hitch T.C.A."/>
            <person name="Clavel T."/>
        </authorList>
    </citation>
    <scope>NUCLEOTIDE SEQUENCE [LARGE SCALE GENOMIC DNA]</scope>
    <source>
        <strain evidence="4 5">WCA-693-APC-5D-A</strain>
    </source>
</reference>
<dbReference type="GO" id="GO:0006260">
    <property type="term" value="P:DNA replication"/>
    <property type="evidence" value="ECO:0007669"/>
    <property type="project" value="InterPro"/>
</dbReference>
<dbReference type="Proteomes" id="UP000433181">
    <property type="component" value="Unassembled WGS sequence"/>
</dbReference>
<dbReference type="InterPro" id="IPR012340">
    <property type="entry name" value="NA-bd_OB-fold"/>
</dbReference>
<evidence type="ECO:0000313" key="4">
    <source>
        <dbReference type="EMBL" id="MSU07738.1"/>
    </source>
</evidence>
<dbReference type="InterPro" id="IPR011344">
    <property type="entry name" value="ssDNA-bd"/>
</dbReference>
<dbReference type="PROSITE" id="PS50935">
    <property type="entry name" value="SSB"/>
    <property type="match status" value="1"/>
</dbReference>
<dbReference type="PANTHER" id="PTHR10302:SF27">
    <property type="entry name" value="SINGLE-STRANDED DNA-BINDING PROTEIN"/>
    <property type="match status" value="1"/>
</dbReference>
<evidence type="ECO:0000313" key="5">
    <source>
        <dbReference type="Proteomes" id="UP000433181"/>
    </source>
</evidence>
<accession>A0A6I2U8K4</accession>
<organism evidence="4 5">
    <name type="scientific">Anaerovibrio slackiae</name>
    <dbReference type="NCBI Taxonomy" id="2652309"/>
    <lineage>
        <taxon>Bacteria</taxon>
        <taxon>Bacillati</taxon>
        <taxon>Bacillota</taxon>
        <taxon>Negativicutes</taxon>
        <taxon>Selenomonadales</taxon>
        <taxon>Selenomonadaceae</taxon>
        <taxon>Anaerovibrio</taxon>
    </lineage>
</organism>
<evidence type="ECO:0000256" key="1">
    <source>
        <dbReference type="ARBA" id="ARBA00023125"/>
    </source>
</evidence>
<dbReference type="InterPro" id="IPR000424">
    <property type="entry name" value="Primosome_PriB/ssb"/>
</dbReference>
<sequence length="165" mass="18081">MNHWCGSGNVSTDVQIRYTTSGTPVAKFNLAIRDTFKKDAATTFIQVNVWDKLAEACVNNVYTGDKIVVEGKLKSTTYDSKKYPGAKITQHYIEAYHVEFDPRNIGKKPSGNEYTDDIPFPSEASTVTAATVIDESSFTGGGQAGTKQDETSIFGGHEVQEEIPF</sequence>